<keyword evidence="2" id="KW-1185">Reference proteome</keyword>
<proteinExistence type="predicted"/>
<dbReference type="Proteomes" id="UP001418222">
    <property type="component" value="Unassembled WGS sequence"/>
</dbReference>
<protein>
    <submittedName>
        <fullName evidence="1">Uncharacterized protein</fullName>
    </submittedName>
</protein>
<gene>
    <name evidence="1" type="ORF">KSP39_PZI003482</name>
</gene>
<evidence type="ECO:0000313" key="1">
    <source>
        <dbReference type="EMBL" id="KAK8950790.1"/>
    </source>
</evidence>
<comment type="caution">
    <text evidence="1">The sequence shown here is derived from an EMBL/GenBank/DDBJ whole genome shotgun (WGS) entry which is preliminary data.</text>
</comment>
<organism evidence="1 2">
    <name type="scientific">Platanthera zijinensis</name>
    <dbReference type="NCBI Taxonomy" id="2320716"/>
    <lineage>
        <taxon>Eukaryota</taxon>
        <taxon>Viridiplantae</taxon>
        <taxon>Streptophyta</taxon>
        <taxon>Embryophyta</taxon>
        <taxon>Tracheophyta</taxon>
        <taxon>Spermatophyta</taxon>
        <taxon>Magnoliopsida</taxon>
        <taxon>Liliopsida</taxon>
        <taxon>Asparagales</taxon>
        <taxon>Orchidaceae</taxon>
        <taxon>Orchidoideae</taxon>
        <taxon>Orchideae</taxon>
        <taxon>Orchidinae</taxon>
        <taxon>Platanthera</taxon>
    </lineage>
</organism>
<dbReference type="EMBL" id="JBBWWQ010000003">
    <property type="protein sequence ID" value="KAK8950790.1"/>
    <property type="molecule type" value="Genomic_DNA"/>
</dbReference>
<sequence length="144" mass="15878">MEKMALKDLLLDQQLRLTISLDLRRFIFRGSGCTFQRRRARDLFDELRGSGFILLQQGGAYSTHEQGERGGVVGHLSRDAPNSSSIRGFFGPSPMGGFGPVGTTRMASSKELEIFLASCRRTRMAEVAAGEGLVFLPLLEDLEP</sequence>
<name>A0AAP0BUH5_9ASPA</name>
<dbReference type="AlphaFoldDB" id="A0AAP0BUH5"/>
<accession>A0AAP0BUH5</accession>
<evidence type="ECO:0000313" key="2">
    <source>
        <dbReference type="Proteomes" id="UP001418222"/>
    </source>
</evidence>
<reference evidence="1 2" key="1">
    <citation type="journal article" date="2022" name="Nat. Plants">
        <title>Genomes of leafy and leafless Platanthera orchids illuminate the evolution of mycoheterotrophy.</title>
        <authorList>
            <person name="Li M.H."/>
            <person name="Liu K.W."/>
            <person name="Li Z."/>
            <person name="Lu H.C."/>
            <person name="Ye Q.L."/>
            <person name="Zhang D."/>
            <person name="Wang J.Y."/>
            <person name="Li Y.F."/>
            <person name="Zhong Z.M."/>
            <person name="Liu X."/>
            <person name="Yu X."/>
            <person name="Liu D.K."/>
            <person name="Tu X.D."/>
            <person name="Liu B."/>
            <person name="Hao Y."/>
            <person name="Liao X.Y."/>
            <person name="Jiang Y.T."/>
            <person name="Sun W.H."/>
            <person name="Chen J."/>
            <person name="Chen Y.Q."/>
            <person name="Ai Y."/>
            <person name="Zhai J.W."/>
            <person name="Wu S.S."/>
            <person name="Zhou Z."/>
            <person name="Hsiao Y.Y."/>
            <person name="Wu W.L."/>
            <person name="Chen Y.Y."/>
            <person name="Lin Y.F."/>
            <person name="Hsu J.L."/>
            <person name="Li C.Y."/>
            <person name="Wang Z.W."/>
            <person name="Zhao X."/>
            <person name="Zhong W.Y."/>
            <person name="Ma X.K."/>
            <person name="Ma L."/>
            <person name="Huang J."/>
            <person name="Chen G.Z."/>
            <person name="Huang M.Z."/>
            <person name="Huang L."/>
            <person name="Peng D.H."/>
            <person name="Luo Y.B."/>
            <person name="Zou S.Q."/>
            <person name="Chen S.P."/>
            <person name="Lan S."/>
            <person name="Tsai W.C."/>
            <person name="Van de Peer Y."/>
            <person name="Liu Z.J."/>
        </authorList>
    </citation>
    <scope>NUCLEOTIDE SEQUENCE [LARGE SCALE GENOMIC DNA]</scope>
    <source>
        <strain evidence="1">Lor287</strain>
    </source>
</reference>